<name>L9YPC9_NATP1</name>
<evidence type="ECO:0000313" key="1">
    <source>
        <dbReference type="EMBL" id="ELY75327.1"/>
    </source>
</evidence>
<organism evidence="1 2">
    <name type="scientific">Natrinema pellirubrum (strain DSM 15624 / CIP 106293 / JCM 10476 / NCIMB 786 / 157)</name>
    <dbReference type="NCBI Taxonomy" id="797303"/>
    <lineage>
        <taxon>Archaea</taxon>
        <taxon>Methanobacteriati</taxon>
        <taxon>Methanobacteriota</taxon>
        <taxon>Stenosarchaea group</taxon>
        <taxon>Halobacteria</taxon>
        <taxon>Halobacteriales</taxon>
        <taxon>Natrialbaceae</taxon>
        <taxon>Natrinema</taxon>
    </lineage>
</organism>
<keyword evidence="2" id="KW-1185">Reference proteome</keyword>
<dbReference type="EMBL" id="AOIE01000064">
    <property type="protein sequence ID" value="ELY75327.1"/>
    <property type="molecule type" value="Genomic_DNA"/>
</dbReference>
<sequence>MTDDRDDRECDLCGESVPAAVYREHLLKTCPGR</sequence>
<gene>
    <name evidence="1" type="ORF">C488_09851</name>
</gene>
<evidence type="ECO:0000313" key="2">
    <source>
        <dbReference type="Proteomes" id="UP000011593"/>
    </source>
</evidence>
<accession>L9YPC9</accession>
<dbReference type="Proteomes" id="UP000011593">
    <property type="component" value="Unassembled WGS sequence"/>
</dbReference>
<proteinExistence type="predicted"/>
<reference evidence="1 2" key="1">
    <citation type="journal article" date="2014" name="PLoS Genet.">
        <title>Phylogenetically driven sequencing of extremely halophilic archaea reveals strategies for static and dynamic osmo-response.</title>
        <authorList>
            <person name="Becker E.A."/>
            <person name="Seitzer P.M."/>
            <person name="Tritt A."/>
            <person name="Larsen D."/>
            <person name="Krusor M."/>
            <person name="Yao A.I."/>
            <person name="Wu D."/>
            <person name="Madern D."/>
            <person name="Eisen J.A."/>
            <person name="Darling A.E."/>
            <person name="Facciotti M.T."/>
        </authorList>
    </citation>
    <scope>NUCLEOTIDE SEQUENCE [LARGE SCALE GENOMIC DNA]</scope>
    <source>
        <strain evidence="1 2">DSM 15624</strain>
    </source>
</reference>
<dbReference type="AlphaFoldDB" id="L9YPC9"/>
<protein>
    <submittedName>
        <fullName evidence="1">Uncharacterized protein</fullName>
    </submittedName>
</protein>
<comment type="caution">
    <text evidence="1">The sequence shown here is derived from an EMBL/GenBank/DDBJ whole genome shotgun (WGS) entry which is preliminary data.</text>
</comment>
<dbReference type="PATRIC" id="fig|797303.5.peg.1977"/>